<dbReference type="KEGG" id="hme:HFX_2395"/>
<proteinExistence type="predicted"/>
<name>I3R770_HALMT</name>
<dbReference type="STRING" id="523841.HFX_2395"/>
<dbReference type="Proteomes" id="UP000006469">
    <property type="component" value="Chromosome"/>
</dbReference>
<accession>I3R770</accession>
<evidence type="ECO:0000313" key="3">
    <source>
        <dbReference type="Proteomes" id="UP000006469"/>
    </source>
</evidence>
<dbReference type="EMBL" id="CP001868">
    <property type="protein sequence ID" value="AFK20080.1"/>
    <property type="molecule type" value="Genomic_DNA"/>
</dbReference>
<gene>
    <name evidence="2" type="ordered locus">HFX_2395</name>
</gene>
<feature type="compositionally biased region" description="Basic and acidic residues" evidence="1">
    <location>
        <begin position="1"/>
        <end position="23"/>
    </location>
</feature>
<dbReference type="AlphaFoldDB" id="I3R770"/>
<organism evidence="2 3">
    <name type="scientific">Haloferax mediterranei (strain ATCC 33500 / DSM 1411 / JCM 8866 / NBRC 14739 / NCIMB 2177 / R-4)</name>
    <name type="common">Halobacterium mediterranei</name>
    <dbReference type="NCBI Taxonomy" id="523841"/>
    <lineage>
        <taxon>Archaea</taxon>
        <taxon>Methanobacteriati</taxon>
        <taxon>Methanobacteriota</taxon>
        <taxon>Stenosarchaea group</taxon>
        <taxon>Halobacteria</taxon>
        <taxon>Halobacteriales</taxon>
        <taxon>Haloferacaceae</taxon>
        <taxon>Haloferax</taxon>
    </lineage>
</organism>
<protein>
    <submittedName>
        <fullName evidence="2">Uncharacterized protein</fullName>
    </submittedName>
</protein>
<evidence type="ECO:0000256" key="1">
    <source>
        <dbReference type="SAM" id="MobiDB-lite"/>
    </source>
</evidence>
<dbReference type="HOGENOM" id="CLU_2748039_0_0_2"/>
<reference evidence="2 3" key="1">
    <citation type="journal article" date="2012" name="J. Bacteriol.">
        <title>Complete genome sequence of the metabolically versatile halophilic archaeon Haloferax mediterranei, a poly(3-hydroxybutyrate-co-3-hydroxyvalerate) producer.</title>
        <authorList>
            <person name="Han J."/>
            <person name="Zhang F."/>
            <person name="Hou J."/>
            <person name="Liu X."/>
            <person name="Li M."/>
            <person name="Liu H."/>
            <person name="Cai L."/>
            <person name="Zhang B."/>
            <person name="Chen Y."/>
            <person name="Zhou J."/>
            <person name="Hu S."/>
            <person name="Xiang H."/>
        </authorList>
    </citation>
    <scope>NUCLEOTIDE SEQUENCE [LARGE SCALE GENOMIC DNA]</scope>
    <source>
        <strain evidence="3">ATCC 33500 / DSM 1411 / JCM 8866 / NBRC 14739 / NCIMB 2177 / R-4</strain>
    </source>
</reference>
<evidence type="ECO:0000313" key="2">
    <source>
        <dbReference type="EMBL" id="AFK20080.1"/>
    </source>
</evidence>
<sequence>MGTEQSEPHQQDDKHRIPDREAEIFDETASDTRLSLRRNHVDNDALDDDVQAELRARRAVTTTEASANLR</sequence>
<feature type="region of interest" description="Disordered" evidence="1">
    <location>
        <begin position="1"/>
        <end position="26"/>
    </location>
</feature>